<dbReference type="PROSITE" id="PS51898">
    <property type="entry name" value="TYR_RECOMBINASE"/>
    <property type="match status" value="1"/>
</dbReference>
<dbReference type="SUPFAM" id="SSF56349">
    <property type="entry name" value="DNA breaking-rejoining enzymes"/>
    <property type="match status" value="1"/>
</dbReference>
<organism evidence="4 5">
    <name type="scientific">Lentzea tibetensis</name>
    <dbReference type="NCBI Taxonomy" id="2591470"/>
    <lineage>
        <taxon>Bacteria</taxon>
        <taxon>Bacillati</taxon>
        <taxon>Actinomycetota</taxon>
        <taxon>Actinomycetes</taxon>
        <taxon>Pseudonocardiales</taxon>
        <taxon>Pseudonocardiaceae</taxon>
        <taxon>Lentzea</taxon>
    </lineage>
</organism>
<dbReference type="EMBL" id="VOBR01000070">
    <property type="protein sequence ID" value="TWP43219.1"/>
    <property type="molecule type" value="Genomic_DNA"/>
</dbReference>
<protein>
    <submittedName>
        <fullName evidence="4">Tyrosine-type recombinase/integrase</fullName>
    </submittedName>
</protein>
<dbReference type="InterPro" id="IPR011010">
    <property type="entry name" value="DNA_brk_join_enz"/>
</dbReference>
<dbReference type="GO" id="GO:0015074">
    <property type="term" value="P:DNA integration"/>
    <property type="evidence" value="ECO:0007669"/>
    <property type="project" value="InterPro"/>
</dbReference>
<evidence type="ECO:0000256" key="1">
    <source>
        <dbReference type="ARBA" id="ARBA00023172"/>
    </source>
</evidence>
<feature type="domain" description="Tyr recombinase" evidence="3">
    <location>
        <begin position="102"/>
        <end position="219"/>
    </location>
</feature>
<accession>A0A563EEP1</accession>
<feature type="compositionally biased region" description="Basic and acidic residues" evidence="2">
    <location>
        <begin position="167"/>
        <end position="184"/>
    </location>
</feature>
<dbReference type="InterPro" id="IPR013762">
    <property type="entry name" value="Integrase-like_cat_sf"/>
</dbReference>
<dbReference type="GO" id="GO:0003677">
    <property type="term" value="F:DNA binding"/>
    <property type="evidence" value="ECO:0007669"/>
    <property type="project" value="InterPro"/>
</dbReference>
<evidence type="ECO:0000259" key="3">
    <source>
        <dbReference type="PROSITE" id="PS51898"/>
    </source>
</evidence>
<evidence type="ECO:0000313" key="5">
    <source>
        <dbReference type="Proteomes" id="UP000316639"/>
    </source>
</evidence>
<feature type="region of interest" description="Disordered" evidence="2">
    <location>
        <begin position="167"/>
        <end position="199"/>
    </location>
</feature>
<keyword evidence="5" id="KW-1185">Reference proteome</keyword>
<sequence>MSVLRAALEDYLRLRRSPGGHQMAEAAWQLPDFVDFLEDRGQRTVTIQATLAWIQHRQGKQVTTMAPRRMTAVRGFARYLSGIDPDTEVPPLGLLPHRQRWRQPFIYSDADIAAVLTAATAMDTRLRAATYHTLIGLLAASGMRIGEAINLDRDDIDWTEGVLRIRPHDPRDRATRPLSTDRHSPRVPQHPVTMPKPAPLTTATATCSGTMFGIVPESA</sequence>
<comment type="caution">
    <text evidence="4">The sequence shown here is derived from an EMBL/GenBank/DDBJ whole genome shotgun (WGS) entry which is preliminary data.</text>
</comment>
<name>A0A563EEP1_9PSEU</name>
<dbReference type="Pfam" id="PF00589">
    <property type="entry name" value="Phage_integrase"/>
    <property type="match status" value="1"/>
</dbReference>
<dbReference type="GO" id="GO:0006310">
    <property type="term" value="P:DNA recombination"/>
    <property type="evidence" value="ECO:0007669"/>
    <property type="project" value="UniProtKB-KW"/>
</dbReference>
<dbReference type="Proteomes" id="UP000316639">
    <property type="component" value="Unassembled WGS sequence"/>
</dbReference>
<gene>
    <name evidence="4" type="ORF">FKR81_42790</name>
</gene>
<dbReference type="AlphaFoldDB" id="A0A563EEP1"/>
<keyword evidence="1" id="KW-0233">DNA recombination</keyword>
<dbReference type="InterPro" id="IPR002104">
    <property type="entry name" value="Integrase_catalytic"/>
</dbReference>
<proteinExistence type="predicted"/>
<evidence type="ECO:0000313" key="4">
    <source>
        <dbReference type="EMBL" id="TWP43219.1"/>
    </source>
</evidence>
<reference evidence="4 5" key="1">
    <citation type="submission" date="2019-07" db="EMBL/GenBank/DDBJ databases">
        <title>Lentzea xizangensis sp. nov., isolated from Qinghai-Tibetan Plateau Soils.</title>
        <authorList>
            <person name="Huang J."/>
        </authorList>
    </citation>
    <scope>NUCLEOTIDE SEQUENCE [LARGE SCALE GENOMIC DNA]</scope>
    <source>
        <strain evidence="4 5">FXJ1.1311</strain>
    </source>
</reference>
<dbReference type="OrthoDB" id="5464621at2"/>
<evidence type="ECO:0000256" key="2">
    <source>
        <dbReference type="SAM" id="MobiDB-lite"/>
    </source>
</evidence>
<dbReference type="Gene3D" id="1.10.443.10">
    <property type="entry name" value="Intergrase catalytic core"/>
    <property type="match status" value="1"/>
</dbReference>